<comment type="caution">
    <text evidence="6">The sequence shown here is derived from an EMBL/GenBank/DDBJ whole genome shotgun (WGS) entry which is preliminary data.</text>
</comment>
<dbReference type="GO" id="GO:0005737">
    <property type="term" value="C:cytoplasm"/>
    <property type="evidence" value="ECO:0007669"/>
    <property type="project" value="TreeGrafter"/>
</dbReference>
<dbReference type="AlphaFoldDB" id="A0A5K1UB49"/>
<keyword evidence="5" id="KW-0539">Nucleus</keyword>
<dbReference type="Proteomes" id="UP000078387">
    <property type="component" value="Unassembled WGS sequence"/>
</dbReference>
<dbReference type="GO" id="GO:0005634">
    <property type="term" value="C:nucleus"/>
    <property type="evidence" value="ECO:0007669"/>
    <property type="project" value="UniProtKB-SubCell"/>
</dbReference>
<evidence type="ECO:0000256" key="2">
    <source>
        <dbReference type="ARBA" id="ARBA00007991"/>
    </source>
</evidence>
<dbReference type="SUPFAM" id="SSF48371">
    <property type="entry name" value="ARM repeat"/>
    <property type="match status" value="1"/>
</dbReference>
<keyword evidence="3" id="KW-0813">Transport</keyword>
<name>A0A5K1UB49_ENTHI</name>
<evidence type="ECO:0000256" key="5">
    <source>
        <dbReference type="ARBA" id="ARBA00023242"/>
    </source>
</evidence>
<dbReference type="PANTHER" id="PTHR12363:SF33">
    <property type="entry name" value="IMPORTIN-13"/>
    <property type="match status" value="1"/>
</dbReference>
<dbReference type="Gene3D" id="1.25.10.10">
    <property type="entry name" value="Leucine-rich Repeat Variant"/>
    <property type="match status" value="1"/>
</dbReference>
<comment type="subcellular location">
    <subcellularLocation>
        <location evidence="1">Nucleus</location>
    </subcellularLocation>
</comment>
<evidence type="ECO:0000256" key="1">
    <source>
        <dbReference type="ARBA" id="ARBA00004123"/>
    </source>
</evidence>
<sequence>MNQPVEDVLKAISVLYSPQQIPEETTKADQYLQEFMKTKEAWQVIPLLLTSEPTVAFYQQRIYYGAIILKKKVCYNFKEIENFDELFKFILKCLSVYKNQKMITSHLAQSLAALCVQSNSWNDYFPLIIQNLPITDTSNIPVLLLMFSSIAEANKKLPFAKKEYLYSLHDNLIHTSPTILDFIQRSFVLFPGNALDCFNSWIQNLDISISLLNQCQIIQMIFEGIKQKNLRERSSDSFYYFMKKIRSINEKTTDEEVGICINIVQYVLKQLITNISSIVQTTQGDIEDFEWVSDFYCSLGFVLTTYIDKIDSNQFIMYYRLLDQFTCIRSIRNITRITDVVVDLTDFLNETAHENMREKICFALTETFVSMFEHVLRVQTPLIDNGDQEELLDFIDFRKDVISEFVRRSCDIVPCPLLLDTISSICVSTIPNQLDIAEASLFCFRSLARVLSEYKSEMVLSILQSIVKIESTNLHFLHTSVFCVGRYCDWIHNYAPTFAPTALQYILKYINIPELIEPVAISFENMCDGCAVDFIPLIDVISQTFSSVYQQMPQSWKVGGVNGSFSSLINGYCLVLEKQPFEIKLKYIETFIPPLVKSLSQPISPELMTALIRILTSWFDSGVKLNLQNITISFLQKYDVIPTLFRLMEFAIQNKNESLIEDIASCIRYLFFFIGSSIVDFTQTISTQMVQWWQNTHLASIVKMYSFLIRALKREDDRSHNPLCKNYCFTFIPPVLDTIFQFVLVQPKSSYTDVITECFIIISQLLDKYPLEFSDSILQQRFIPWSLNVLDTMSGETFGTVVDSMILFFHSNRSSYSNTYLQNEGETLIRSLLSNARKFTTKTKREKVIDLMSLLYEQNPELISHKTSLVIQNEYNFLPIEIINSFASIKMKKTDYQYLLDDFFYICRETA</sequence>
<evidence type="ECO:0000313" key="6">
    <source>
        <dbReference type="EMBL" id="GAT93776.1"/>
    </source>
</evidence>
<dbReference type="InterPro" id="IPR016024">
    <property type="entry name" value="ARM-type_fold"/>
</dbReference>
<evidence type="ECO:0000313" key="7">
    <source>
        <dbReference type="Proteomes" id="UP000078387"/>
    </source>
</evidence>
<dbReference type="InterPro" id="IPR057942">
    <property type="entry name" value="TPR_TNPO3_IPO13_3rd"/>
</dbReference>
<evidence type="ECO:0000256" key="4">
    <source>
        <dbReference type="ARBA" id="ARBA00022927"/>
    </source>
</evidence>
<dbReference type="InterPro" id="IPR051345">
    <property type="entry name" value="Importin_beta-like_NTR"/>
</dbReference>
<dbReference type="FunFam" id="1.25.10.10:FF:000942">
    <property type="entry name" value="Nuclear transport receptor, putative"/>
    <property type="match status" value="1"/>
</dbReference>
<evidence type="ECO:0000256" key="3">
    <source>
        <dbReference type="ARBA" id="ARBA00022448"/>
    </source>
</evidence>
<dbReference type="VEuPathDB" id="AmoebaDB:EHI5A_077550"/>
<dbReference type="VEuPathDB" id="AmoebaDB:EHI8A_086320"/>
<dbReference type="InterPro" id="IPR011989">
    <property type="entry name" value="ARM-like"/>
</dbReference>
<protein>
    <submittedName>
        <fullName evidence="6">Nuclear transport receptor putative</fullName>
    </submittedName>
</protein>
<accession>A0A5K1UB49</accession>
<dbReference type="EMBL" id="BDEQ01000001">
    <property type="protein sequence ID" value="GAT93776.1"/>
    <property type="molecule type" value="Genomic_DNA"/>
</dbReference>
<keyword evidence="6" id="KW-0675">Receptor</keyword>
<dbReference type="VEuPathDB" id="AmoebaDB:EHI7A_084100"/>
<proteinExistence type="inferred from homology"/>
<reference evidence="6 7" key="1">
    <citation type="submission" date="2016-05" db="EMBL/GenBank/DDBJ databases">
        <title>First whole genome sequencing of Entamoeba histolytica HM1:IMSS-clone-6.</title>
        <authorList>
            <person name="Mukherjee Avik.K."/>
            <person name="Izumyama S."/>
            <person name="Nakada-Tsukui K."/>
            <person name="Nozaki T."/>
        </authorList>
    </citation>
    <scope>NUCLEOTIDE SEQUENCE [LARGE SCALE GENOMIC DNA]</scope>
    <source>
        <strain evidence="6 7">HM1:IMSS clone 6</strain>
    </source>
</reference>
<keyword evidence="4" id="KW-0653">Protein transport</keyword>
<dbReference type="GO" id="GO:0006606">
    <property type="term" value="P:protein import into nucleus"/>
    <property type="evidence" value="ECO:0007669"/>
    <property type="project" value="TreeGrafter"/>
</dbReference>
<organism evidence="6 7">
    <name type="scientific">Entamoeba histolytica</name>
    <dbReference type="NCBI Taxonomy" id="5759"/>
    <lineage>
        <taxon>Eukaryota</taxon>
        <taxon>Amoebozoa</taxon>
        <taxon>Evosea</taxon>
        <taxon>Archamoebae</taxon>
        <taxon>Mastigamoebida</taxon>
        <taxon>Entamoebidae</taxon>
        <taxon>Entamoeba</taxon>
    </lineage>
</organism>
<dbReference type="VEuPathDB" id="AmoebaDB:EHI_166900"/>
<gene>
    <name evidence="6" type="ORF">CL6EHI_166900</name>
</gene>
<dbReference type="PANTHER" id="PTHR12363">
    <property type="entry name" value="TRANSPORTIN 3 AND IMPORTIN 13"/>
    <property type="match status" value="1"/>
</dbReference>
<comment type="similarity">
    <text evidence="2">Belongs to the importin beta family.</text>
</comment>
<dbReference type="OMA" id="LECITSW"/>
<dbReference type="Pfam" id="PF24140">
    <property type="entry name" value="TPR_TNPO3_IPO13_3rd"/>
    <property type="match status" value="1"/>
</dbReference>
<dbReference type="VEuPathDB" id="AmoebaDB:KM1_081390"/>